<proteinExistence type="inferred from homology"/>
<keyword evidence="5 7" id="KW-1133">Transmembrane helix</keyword>
<evidence type="ECO:0000256" key="6">
    <source>
        <dbReference type="ARBA" id="ARBA00023136"/>
    </source>
</evidence>
<feature type="transmembrane region" description="Helical" evidence="7">
    <location>
        <begin position="113"/>
        <end position="133"/>
    </location>
</feature>
<evidence type="ECO:0000256" key="5">
    <source>
        <dbReference type="ARBA" id="ARBA00022989"/>
    </source>
</evidence>
<keyword evidence="4 7" id="KW-0812">Transmembrane</keyword>
<dbReference type="InterPro" id="IPR003370">
    <property type="entry name" value="Chromate_transpt"/>
</dbReference>
<evidence type="ECO:0000313" key="8">
    <source>
        <dbReference type="EMBL" id="TWH78025.1"/>
    </source>
</evidence>
<organism evidence="8 9">
    <name type="scientific">Cytobacillus oceanisediminis</name>
    <dbReference type="NCBI Taxonomy" id="665099"/>
    <lineage>
        <taxon>Bacteria</taxon>
        <taxon>Bacillati</taxon>
        <taxon>Bacillota</taxon>
        <taxon>Bacilli</taxon>
        <taxon>Bacillales</taxon>
        <taxon>Bacillaceae</taxon>
        <taxon>Cytobacillus</taxon>
    </lineage>
</organism>
<evidence type="ECO:0000256" key="2">
    <source>
        <dbReference type="ARBA" id="ARBA00005262"/>
    </source>
</evidence>
<feature type="transmembrane region" description="Helical" evidence="7">
    <location>
        <begin position="145"/>
        <end position="178"/>
    </location>
</feature>
<dbReference type="EMBL" id="VLKI01000035">
    <property type="protein sequence ID" value="TWH78025.1"/>
    <property type="molecule type" value="Genomic_DNA"/>
</dbReference>
<keyword evidence="6 7" id="KW-0472">Membrane</keyword>
<accession>A0A562J548</accession>
<evidence type="ECO:0000256" key="3">
    <source>
        <dbReference type="ARBA" id="ARBA00022475"/>
    </source>
</evidence>
<keyword evidence="3" id="KW-1003">Cell membrane</keyword>
<evidence type="ECO:0000256" key="1">
    <source>
        <dbReference type="ARBA" id="ARBA00004651"/>
    </source>
</evidence>
<comment type="similarity">
    <text evidence="2">Belongs to the chromate ion transporter (CHR) (TC 2.A.51) family.</text>
</comment>
<feature type="transmembrane region" description="Helical" evidence="7">
    <location>
        <begin position="54"/>
        <end position="77"/>
    </location>
</feature>
<dbReference type="OrthoDB" id="9027281at2"/>
<keyword evidence="9" id="KW-1185">Reference proteome</keyword>
<feature type="transmembrane region" description="Helical" evidence="7">
    <location>
        <begin position="83"/>
        <end position="106"/>
    </location>
</feature>
<dbReference type="GeneID" id="65406552"/>
<dbReference type="Proteomes" id="UP000318667">
    <property type="component" value="Unassembled WGS sequence"/>
</dbReference>
<name>A0A562J548_9BACI</name>
<dbReference type="AlphaFoldDB" id="A0A562J548"/>
<dbReference type="PANTHER" id="PTHR43663">
    <property type="entry name" value="CHROMATE TRANSPORT PROTEIN-RELATED"/>
    <property type="match status" value="1"/>
</dbReference>
<protein>
    <submittedName>
        <fullName evidence="8">Chromate transporter</fullName>
    </submittedName>
</protein>
<comment type="subcellular location">
    <subcellularLocation>
        <location evidence="1">Cell membrane</location>
        <topology evidence="1">Multi-pass membrane protein</topology>
    </subcellularLocation>
</comment>
<feature type="transmembrane region" description="Helical" evidence="7">
    <location>
        <begin position="12"/>
        <end position="34"/>
    </location>
</feature>
<dbReference type="GO" id="GO:0015109">
    <property type="term" value="F:chromate transmembrane transporter activity"/>
    <property type="evidence" value="ECO:0007669"/>
    <property type="project" value="InterPro"/>
</dbReference>
<dbReference type="RefSeq" id="WP_144546706.1">
    <property type="nucleotide sequence ID" value="NZ_CBCSDC010000060.1"/>
</dbReference>
<evidence type="ECO:0000256" key="7">
    <source>
        <dbReference type="SAM" id="Phobius"/>
    </source>
</evidence>
<evidence type="ECO:0000313" key="9">
    <source>
        <dbReference type="Proteomes" id="UP000318667"/>
    </source>
</evidence>
<comment type="caution">
    <text evidence="8">The sequence shown here is derived from an EMBL/GenBank/DDBJ whole genome shotgun (WGS) entry which is preliminary data.</text>
</comment>
<dbReference type="InterPro" id="IPR052518">
    <property type="entry name" value="CHR_Transporter"/>
</dbReference>
<dbReference type="GO" id="GO:0005886">
    <property type="term" value="C:plasma membrane"/>
    <property type="evidence" value="ECO:0007669"/>
    <property type="project" value="UniProtKB-SubCell"/>
</dbReference>
<evidence type="ECO:0000256" key="4">
    <source>
        <dbReference type="ARBA" id="ARBA00022692"/>
    </source>
</evidence>
<reference evidence="8 9" key="1">
    <citation type="journal article" date="2015" name="Stand. Genomic Sci.">
        <title>Genomic Encyclopedia of Bacterial and Archaeal Type Strains, Phase III: the genomes of soil and plant-associated and newly described type strains.</title>
        <authorList>
            <person name="Whitman W.B."/>
            <person name="Woyke T."/>
            <person name="Klenk H.P."/>
            <person name="Zhou Y."/>
            <person name="Lilburn T.G."/>
            <person name="Beck B.J."/>
            <person name="De Vos P."/>
            <person name="Vandamme P."/>
            <person name="Eisen J.A."/>
            <person name="Garrity G."/>
            <person name="Hugenholtz P."/>
            <person name="Kyrpides N.C."/>
        </authorList>
    </citation>
    <scope>NUCLEOTIDE SEQUENCE [LARGE SCALE GENOMIC DNA]</scope>
    <source>
        <strain evidence="8 9">CGMCC 1.10115</strain>
    </source>
</reference>
<gene>
    <name evidence="8" type="ORF">IQ19_05493</name>
</gene>
<dbReference type="PANTHER" id="PTHR43663:SF1">
    <property type="entry name" value="CHROMATE TRANSPORTER"/>
    <property type="match status" value="1"/>
</dbReference>
<dbReference type="Pfam" id="PF02417">
    <property type="entry name" value="Chromate_transp"/>
    <property type="match status" value="1"/>
</dbReference>
<sequence length="201" mass="21808">MTNKKALIKLWLIFFTFFKISPISFGGGYAMIPLLEKAVTKKNRWVKKEDISDVLVVAQTVPGSIAVNTATFVGYQVAGIPGALAATLGIITPTFVIILIFATLFLNFQHNPIIQAAFVGIRPAIVALILYAAYKIGLTAMIDKLTTIIALISLMLFLFLPVHPIIILIFGGVTGVLLSFRRSVHKTKTYSHSKGSSVTGD</sequence>